<dbReference type="KEGG" id="pmaw:MACH26_23980"/>
<feature type="domain" description="MIP18 family-like" evidence="1">
    <location>
        <begin position="75"/>
        <end position="148"/>
    </location>
</feature>
<organism evidence="2 3">
    <name type="scientific">Planctobacterium marinum</name>
    <dbReference type="NCBI Taxonomy" id="1631968"/>
    <lineage>
        <taxon>Bacteria</taxon>
        <taxon>Pseudomonadati</taxon>
        <taxon>Pseudomonadota</taxon>
        <taxon>Gammaproteobacteria</taxon>
        <taxon>Alteromonadales</taxon>
        <taxon>Alteromonadaceae</taxon>
        <taxon>Planctobacterium</taxon>
    </lineage>
</organism>
<dbReference type="PANTHER" id="PTHR42831">
    <property type="entry name" value="FE-S PROTEIN MATURATION AUXILIARY FACTOR YITW"/>
    <property type="match status" value="1"/>
</dbReference>
<dbReference type="PANTHER" id="PTHR42831:SF1">
    <property type="entry name" value="FE-S PROTEIN MATURATION AUXILIARY FACTOR YITW"/>
    <property type="match status" value="1"/>
</dbReference>
<dbReference type="AlphaFoldDB" id="A0AA48HNS1"/>
<dbReference type="SUPFAM" id="SSF117916">
    <property type="entry name" value="Fe-S cluster assembly (FSCA) domain-like"/>
    <property type="match status" value="1"/>
</dbReference>
<keyword evidence="3" id="KW-1185">Reference proteome</keyword>
<dbReference type="InterPro" id="IPR034904">
    <property type="entry name" value="FSCA_dom_sf"/>
</dbReference>
<dbReference type="EMBL" id="AP027272">
    <property type="protein sequence ID" value="BDX06877.1"/>
    <property type="molecule type" value="Genomic_DNA"/>
</dbReference>
<dbReference type="InterPro" id="IPR052339">
    <property type="entry name" value="Fe-S_Maturation_MIP18"/>
</dbReference>
<dbReference type="NCBIfam" id="TIGR03406">
    <property type="entry name" value="FeS_long_SufT"/>
    <property type="match status" value="1"/>
</dbReference>
<protein>
    <submittedName>
        <fullName evidence="2">Fe-S cluster assembly protein SufT</fullName>
    </submittedName>
</protein>
<dbReference type="Proteomes" id="UP001333710">
    <property type="component" value="Chromosome"/>
</dbReference>
<sequence>MVVTQRECPARRVPSGEQTTIPANQFVTINQALGGNYTVTWMGNMLRIDGTDGDAIGMKPEELSFDSTGHDGILEEQVNQALDTIFDPEIPISLVSLGLIYKVDIEQNSGLVTIDMTLTAPGCGMGPVLISDVKYRVAKVPNVTAVNVNLVFDPPWTKDMMSEEAQLEAGLFF</sequence>
<dbReference type="InterPro" id="IPR017776">
    <property type="entry name" value="FeS_assembly_SufT_put"/>
</dbReference>
<proteinExistence type="predicted"/>
<gene>
    <name evidence="2" type="ORF">MACH26_23980</name>
</gene>
<dbReference type="Gene3D" id="3.30.300.130">
    <property type="entry name" value="Fe-S cluster assembly (FSCA)"/>
    <property type="match status" value="1"/>
</dbReference>
<reference evidence="2" key="1">
    <citation type="submission" date="2023-01" db="EMBL/GenBank/DDBJ databases">
        <title>Complete genome sequence of Planctobacterium marinum strain Dej080120_11.</title>
        <authorList>
            <person name="Ueki S."/>
            <person name="Maruyama F."/>
        </authorList>
    </citation>
    <scope>NUCLEOTIDE SEQUENCE</scope>
    <source>
        <strain evidence="2">Dej080120_11</strain>
    </source>
</reference>
<name>A0AA48HNS1_9ALTE</name>
<dbReference type="Pfam" id="PF01883">
    <property type="entry name" value="FeS_assembly_P"/>
    <property type="match status" value="1"/>
</dbReference>
<evidence type="ECO:0000313" key="2">
    <source>
        <dbReference type="EMBL" id="BDX06877.1"/>
    </source>
</evidence>
<evidence type="ECO:0000313" key="3">
    <source>
        <dbReference type="Proteomes" id="UP001333710"/>
    </source>
</evidence>
<evidence type="ECO:0000259" key="1">
    <source>
        <dbReference type="Pfam" id="PF01883"/>
    </source>
</evidence>
<dbReference type="InterPro" id="IPR002744">
    <property type="entry name" value="MIP18-like"/>
</dbReference>
<accession>A0AA48HNS1</accession>